<keyword evidence="1" id="KW-0444">Lipid biosynthesis</keyword>
<evidence type="ECO:0000256" key="3">
    <source>
        <dbReference type="ARBA" id="ARBA00022679"/>
    </source>
</evidence>
<dbReference type="Proteomes" id="UP000285503">
    <property type="component" value="Unassembled WGS sequence"/>
</dbReference>
<dbReference type="AlphaFoldDB" id="A0A415FCU3"/>
<keyword evidence="3 6" id="KW-0808">Transferase</keyword>
<evidence type="ECO:0000256" key="2">
    <source>
        <dbReference type="ARBA" id="ARBA00022556"/>
    </source>
</evidence>
<dbReference type="Gene3D" id="3.40.1390.10">
    <property type="entry name" value="MurE/MurF, N-terminal domain"/>
    <property type="match status" value="1"/>
</dbReference>
<dbReference type="GO" id="GO:0016410">
    <property type="term" value="F:N-acyltransferase activity"/>
    <property type="evidence" value="ECO:0007669"/>
    <property type="project" value="InterPro"/>
</dbReference>
<gene>
    <name evidence="6" type="ORF">DW075_25110</name>
</gene>
<sequence>MIQLSDIIEYIKEYVINVSDIIEYIKEYVINVSHDVEDLVVKNISTLDSSLPECMGWIATYKKEKQKLAEQSNVKYLITDTEVLITPKLFNKVIIHVSNPRLVFILIAERFFHPNYYKPIDIQKSIGKNAQISPSATIMNASIGNNCIIHSNVVIYDGVEIGDDVIIHAGTVIGHSGLGCERDQYGSLHKFPHYSNVIIGSKVDIGPNCQITKGTLSPTTIGDGTKIDGLCSIGHNTVIGKNNWIASSVTIAGSVKVGNECIIYASSNIKDQIRIGNNVIIGMGSLILQNIPDNQMWYGAPAKQIKQL</sequence>
<evidence type="ECO:0000256" key="4">
    <source>
        <dbReference type="ARBA" id="ARBA00023098"/>
    </source>
</evidence>
<name>A0A415FCU3_9BACE</name>
<evidence type="ECO:0000256" key="1">
    <source>
        <dbReference type="ARBA" id="ARBA00022516"/>
    </source>
</evidence>
<dbReference type="SUPFAM" id="SSF51161">
    <property type="entry name" value="Trimeric LpxA-like enzymes"/>
    <property type="match status" value="1"/>
</dbReference>
<accession>A0A415FCU3</accession>
<keyword evidence="4" id="KW-0443">Lipid metabolism</keyword>
<keyword evidence="2" id="KW-0441">Lipid A biosynthesis</keyword>
<dbReference type="PANTHER" id="PTHR43378">
    <property type="entry name" value="UDP-3-O-ACYLGLUCOSAMINE N-ACYLTRANSFERASE"/>
    <property type="match status" value="1"/>
</dbReference>
<evidence type="ECO:0000313" key="7">
    <source>
        <dbReference type="Proteomes" id="UP000285503"/>
    </source>
</evidence>
<dbReference type="EMBL" id="QRNE01000331">
    <property type="protein sequence ID" value="RHK15619.1"/>
    <property type="molecule type" value="Genomic_DNA"/>
</dbReference>
<dbReference type="GO" id="GO:0016020">
    <property type="term" value="C:membrane"/>
    <property type="evidence" value="ECO:0007669"/>
    <property type="project" value="GOC"/>
</dbReference>
<dbReference type="GO" id="GO:0009245">
    <property type="term" value="P:lipid A biosynthetic process"/>
    <property type="evidence" value="ECO:0007669"/>
    <property type="project" value="UniProtKB-KW"/>
</dbReference>
<evidence type="ECO:0000313" key="6">
    <source>
        <dbReference type="EMBL" id="RHK15619.1"/>
    </source>
</evidence>
<dbReference type="Gene3D" id="2.160.10.10">
    <property type="entry name" value="Hexapeptide repeat proteins"/>
    <property type="match status" value="1"/>
</dbReference>
<protein>
    <submittedName>
        <fullName evidence="6">UDP-3-O-(3-hydroxymyristoyl) glucosamine N-acyltransferase</fullName>
    </submittedName>
</protein>
<dbReference type="InterPro" id="IPR011004">
    <property type="entry name" value="Trimer_LpxA-like_sf"/>
</dbReference>
<evidence type="ECO:0000256" key="5">
    <source>
        <dbReference type="ARBA" id="ARBA00023315"/>
    </source>
</evidence>
<dbReference type="InterPro" id="IPR007691">
    <property type="entry name" value="LpxD"/>
</dbReference>
<reference evidence="6 7" key="1">
    <citation type="submission" date="2018-08" db="EMBL/GenBank/DDBJ databases">
        <title>A genome reference for cultivated species of the human gut microbiota.</title>
        <authorList>
            <person name="Zou Y."/>
            <person name="Xue W."/>
            <person name="Luo G."/>
        </authorList>
    </citation>
    <scope>NUCLEOTIDE SEQUENCE [LARGE SCALE GENOMIC DNA]</scope>
    <source>
        <strain evidence="6 7">AF46-11NS</strain>
    </source>
</reference>
<keyword evidence="5 6" id="KW-0012">Acyltransferase</keyword>
<proteinExistence type="predicted"/>
<dbReference type="InterPro" id="IPR001451">
    <property type="entry name" value="Hexapep"/>
</dbReference>
<comment type="caution">
    <text evidence="6">The sequence shown here is derived from an EMBL/GenBank/DDBJ whole genome shotgun (WGS) entry which is preliminary data.</text>
</comment>
<dbReference type="CDD" id="cd03352">
    <property type="entry name" value="LbH_LpxD"/>
    <property type="match status" value="1"/>
</dbReference>
<organism evidence="6 7">
    <name type="scientific">Bacteroides xylanisolvens</name>
    <dbReference type="NCBI Taxonomy" id="371601"/>
    <lineage>
        <taxon>Bacteria</taxon>
        <taxon>Pseudomonadati</taxon>
        <taxon>Bacteroidota</taxon>
        <taxon>Bacteroidia</taxon>
        <taxon>Bacteroidales</taxon>
        <taxon>Bacteroidaceae</taxon>
        <taxon>Bacteroides</taxon>
    </lineage>
</organism>
<dbReference type="PANTHER" id="PTHR43378:SF2">
    <property type="entry name" value="UDP-3-O-ACYLGLUCOSAMINE N-ACYLTRANSFERASE 1, MITOCHONDRIAL-RELATED"/>
    <property type="match status" value="1"/>
</dbReference>
<dbReference type="Pfam" id="PF00132">
    <property type="entry name" value="Hexapep"/>
    <property type="match status" value="2"/>
</dbReference>